<dbReference type="PATRIC" id="fig|401562.4.peg.748"/>
<evidence type="ECO:0000313" key="1">
    <source>
        <dbReference type="EMBL" id="KTR06905.1"/>
    </source>
</evidence>
<comment type="caution">
    <text evidence="1">The sequence shown here is derived from an EMBL/GenBank/DDBJ whole genome shotgun (WGS) entry which is preliminary data.</text>
</comment>
<evidence type="ECO:0000313" key="2">
    <source>
        <dbReference type="Proteomes" id="UP000078529"/>
    </source>
</evidence>
<reference evidence="1 2" key="1">
    <citation type="journal article" date="2016" name="Front. Microbiol.">
        <title>Genomic Resource of Rice Seed Associated Bacteria.</title>
        <authorList>
            <person name="Midha S."/>
            <person name="Bansal K."/>
            <person name="Sharma S."/>
            <person name="Kumar N."/>
            <person name="Patil P.P."/>
            <person name="Chaudhry V."/>
            <person name="Patil P.B."/>
        </authorList>
    </citation>
    <scope>NUCLEOTIDE SEQUENCE [LARGE SCALE GENOMIC DNA]</scope>
    <source>
        <strain evidence="1 2">NS365</strain>
    </source>
</reference>
<gene>
    <name evidence="1" type="ORF">NS365_05580</name>
</gene>
<protein>
    <submittedName>
        <fullName evidence="1">Uncharacterized protein</fullName>
    </submittedName>
</protein>
<dbReference type="Proteomes" id="UP000078529">
    <property type="component" value="Unassembled WGS sequence"/>
</dbReference>
<proteinExistence type="predicted"/>
<dbReference type="EMBL" id="LDQA01000014">
    <property type="protein sequence ID" value="KTR06905.1"/>
    <property type="molecule type" value="Genomic_DNA"/>
</dbReference>
<organism evidence="1 2">
    <name type="scientific">Aureimonas ureilytica</name>
    <dbReference type="NCBI Taxonomy" id="401562"/>
    <lineage>
        <taxon>Bacteria</taxon>
        <taxon>Pseudomonadati</taxon>
        <taxon>Pseudomonadota</taxon>
        <taxon>Alphaproteobacteria</taxon>
        <taxon>Hyphomicrobiales</taxon>
        <taxon>Aurantimonadaceae</taxon>
        <taxon>Aureimonas</taxon>
    </lineage>
</organism>
<keyword evidence="2" id="KW-1185">Reference proteome</keyword>
<name>A0A175RSX4_9HYPH</name>
<accession>A0A175RSX4</accession>
<sequence>MDDIAVEASLMMKKRGMRLCDVRDRMKVSDKRANAISRYLRGSDHPVGIVGAVKLAEAMKVPIRILVGEEAVLHPERPRRRKAPRPVWDGQLALPLDIVEYHP</sequence>
<dbReference type="AlphaFoldDB" id="A0A175RSX4"/>